<comment type="caution">
    <text evidence="8">The sequence shown here is derived from an EMBL/GenBank/DDBJ whole genome shotgun (WGS) entry which is preliminary data.</text>
</comment>
<feature type="region of interest" description="Disordered" evidence="5">
    <location>
        <begin position="646"/>
        <end position="671"/>
    </location>
</feature>
<keyword evidence="2 6" id="KW-0812">Transmembrane</keyword>
<name>A0A2B4SJS6_STYPI</name>
<evidence type="ECO:0000313" key="8">
    <source>
        <dbReference type="EMBL" id="PFX29343.1"/>
    </source>
</evidence>
<keyword evidence="7" id="KW-0732">Signal</keyword>
<proteinExistence type="predicted"/>
<dbReference type="OrthoDB" id="5979142at2759"/>
<dbReference type="EMBL" id="LSMT01000067">
    <property type="protein sequence ID" value="PFX29343.1"/>
    <property type="molecule type" value="Genomic_DNA"/>
</dbReference>
<evidence type="ECO:0000313" key="9">
    <source>
        <dbReference type="Proteomes" id="UP000225706"/>
    </source>
</evidence>
<feature type="signal peptide" evidence="7">
    <location>
        <begin position="1"/>
        <end position="18"/>
    </location>
</feature>
<feature type="compositionally biased region" description="Polar residues" evidence="5">
    <location>
        <begin position="354"/>
        <end position="380"/>
    </location>
</feature>
<gene>
    <name evidence="8" type="ORF">AWC38_SpisGene5884</name>
</gene>
<accession>A0A2B4SJS6</accession>
<evidence type="ECO:0000256" key="2">
    <source>
        <dbReference type="ARBA" id="ARBA00022692"/>
    </source>
</evidence>
<dbReference type="PANTHER" id="PTHR15549:SF30">
    <property type="entry name" value="MID2 DOMAIN-CONTAINING PROTEIN"/>
    <property type="match status" value="1"/>
</dbReference>
<comment type="subcellular location">
    <subcellularLocation>
        <location evidence="1">Membrane</location>
        <topology evidence="1">Single-pass membrane protein</topology>
    </subcellularLocation>
</comment>
<evidence type="ECO:0000256" key="4">
    <source>
        <dbReference type="ARBA" id="ARBA00023136"/>
    </source>
</evidence>
<protein>
    <submittedName>
        <fullName evidence="8">Uncharacterized protein</fullName>
    </submittedName>
</protein>
<evidence type="ECO:0000256" key="5">
    <source>
        <dbReference type="SAM" id="MobiDB-lite"/>
    </source>
</evidence>
<feature type="chain" id="PRO_5012134571" evidence="7">
    <location>
        <begin position="19"/>
        <end position="758"/>
    </location>
</feature>
<keyword evidence="3 6" id="KW-1133">Transmembrane helix</keyword>
<evidence type="ECO:0000256" key="6">
    <source>
        <dbReference type="SAM" id="Phobius"/>
    </source>
</evidence>
<keyword evidence="9" id="KW-1185">Reference proteome</keyword>
<organism evidence="8 9">
    <name type="scientific">Stylophora pistillata</name>
    <name type="common">Smooth cauliflower coral</name>
    <dbReference type="NCBI Taxonomy" id="50429"/>
    <lineage>
        <taxon>Eukaryota</taxon>
        <taxon>Metazoa</taxon>
        <taxon>Cnidaria</taxon>
        <taxon>Anthozoa</taxon>
        <taxon>Hexacorallia</taxon>
        <taxon>Scleractinia</taxon>
        <taxon>Astrocoeniina</taxon>
        <taxon>Pocilloporidae</taxon>
        <taxon>Stylophora</taxon>
    </lineage>
</organism>
<dbReference type="Proteomes" id="UP000225706">
    <property type="component" value="Unassembled WGS sequence"/>
</dbReference>
<dbReference type="GO" id="GO:0016020">
    <property type="term" value="C:membrane"/>
    <property type="evidence" value="ECO:0007669"/>
    <property type="project" value="UniProtKB-SubCell"/>
</dbReference>
<reference evidence="9" key="1">
    <citation type="journal article" date="2017" name="bioRxiv">
        <title>Comparative analysis of the genomes of Stylophora pistillata and Acropora digitifera provides evidence for extensive differences between species of corals.</title>
        <authorList>
            <person name="Voolstra C.R."/>
            <person name="Li Y."/>
            <person name="Liew Y.J."/>
            <person name="Baumgarten S."/>
            <person name="Zoccola D."/>
            <person name="Flot J.-F."/>
            <person name="Tambutte S."/>
            <person name="Allemand D."/>
            <person name="Aranda M."/>
        </authorList>
    </citation>
    <scope>NUCLEOTIDE SEQUENCE [LARGE SCALE GENOMIC DNA]</scope>
</reference>
<dbReference type="AlphaFoldDB" id="A0A2B4SJS6"/>
<evidence type="ECO:0000256" key="1">
    <source>
        <dbReference type="ARBA" id="ARBA00004167"/>
    </source>
</evidence>
<feature type="region of interest" description="Disordered" evidence="5">
    <location>
        <begin position="332"/>
        <end position="380"/>
    </location>
</feature>
<sequence>MPTWLLVLCSLIFGTCQGMLFNVTRNILKSGQDFFTNLDPSAKCPNEQSNLDAGKPWCTERKAECSTQGCCVCKCQYSAATFRMEINPYNASCVGNRNIRTFAGCSKLFASEDVNHPLVVLDPSASGFKGIPNPSNKCKVKSVQYLDTKWKPLAKKDADTYSISSLSSWPYAALSWNGRLNSAYFGYITRVNVDCGKGPKAQNYCVLFKTSGSLSVTIPDPLTQIPPVTNAQSTTVKHPTKKTTKKAPTVTTAATKITAAATTTKAAAATTTTTTTAGTTTTTTTAITAAAATTTAAATTAATTTKVTTTTKATKKTTRFSSVVTVKSTTNHVEHTTQRTVTSANAETYPETKAPSSKPTTTGSTRGTLAKTQKASTTESQVITGHPSETLPTESTAGDFATVEPTHHSLESKEPENNEIKFSAQKQDKLEDLMVFVVVGVVALICVAVGLLCTWVIISQRRKRRNAASYGAGTTVITNPTTGSQNQFPMTGLFKNPICDDAVYIEPEAMVRKSSVSLVGNPSYGNFEDLLIKNNGAKDSQKIPLNNATKKSLNTSTRNVPPAKENFYDSAHVTPHYSGKPNQDTPAYQSLVEANVVAASYTSDPTLNTYQSLNPDGLIYQPLIRNGVHKCQDEIPEYLSLLNPGETPGKILPSQPEYQPPYTTGRPPADLEESPEYADYADLDELEKISANEASSNSLSGGECYSTPLCNVPEGPNFEYANAPMYDVLEGPNQHPYGNVNLAFEPPAYEVLERPDSN</sequence>
<dbReference type="PANTHER" id="PTHR15549">
    <property type="entry name" value="PAIRED IMMUNOGLOBULIN-LIKE TYPE 2 RECEPTOR"/>
    <property type="match status" value="1"/>
</dbReference>
<evidence type="ECO:0000256" key="7">
    <source>
        <dbReference type="SAM" id="SignalP"/>
    </source>
</evidence>
<dbReference type="InterPro" id="IPR051694">
    <property type="entry name" value="Immunoregulatory_rcpt-like"/>
</dbReference>
<dbReference type="GO" id="GO:0071944">
    <property type="term" value="C:cell periphery"/>
    <property type="evidence" value="ECO:0007669"/>
    <property type="project" value="UniProtKB-ARBA"/>
</dbReference>
<feature type="transmembrane region" description="Helical" evidence="6">
    <location>
        <begin position="433"/>
        <end position="458"/>
    </location>
</feature>
<keyword evidence="4 6" id="KW-0472">Membrane</keyword>
<feature type="region of interest" description="Disordered" evidence="5">
    <location>
        <begin position="230"/>
        <end position="249"/>
    </location>
</feature>
<evidence type="ECO:0000256" key="3">
    <source>
        <dbReference type="ARBA" id="ARBA00022989"/>
    </source>
</evidence>